<proteinExistence type="predicted"/>
<accession>A0A8S5UF76</accession>
<sequence>MSKKIIECGLSQKSIQDAIDQLKVYQTELNNKNELFVKRLSELGLEVVQTTMESIPDEEKGSYYTEIIYDKQGNIIGSSIRLSGNNVLFIEFSAGITYGTNDYPLPSGNSYGMGTYPSKKEKSDWDNPNGWWYTDESGQSHHSYGNRAYMPMYHAEQAIVIAVRKIAKEVFG</sequence>
<evidence type="ECO:0000313" key="1">
    <source>
        <dbReference type="EMBL" id="DAF93038.1"/>
    </source>
</evidence>
<evidence type="ECO:0008006" key="2">
    <source>
        <dbReference type="Google" id="ProtNLM"/>
    </source>
</evidence>
<name>A0A8S5UF76_9CAUD</name>
<dbReference type="EMBL" id="BK016079">
    <property type="protein sequence ID" value="DAF93038.1"/>
    <property type="molecule type" value="Genomic_DNA"/>
</dbReference>
<organism evidence="1">
    <name type="scientific">Myoviridae sp. ctGrV43</name>
    <dbReference type="NCBI Taxonomy" id="2825075"/>
    <lineage>
        <taxon>Viruses</taxon>
        <taxon>Duplodnaviria</taxon>
        <taxon>Heunggongvirae</taxon>
        <taxon>Uroviricota</taxon>
        <taxon>Caudoviricetes</taxon>
    </lineage>
</organism>
<reference evidence="1" key="1">
    <citation type="journal article" date="2021" name="Proc. Natl. Acad. Sci. U.S.A.">
        <title>A Catalog of Tens of Thousands of Viruses from Human Metagenomes Reveals Hidden Associations with Chronic Diseases.</title>
        <authorList>
            <person name="Tisza M.J."/>
            <person name="Buck C.B."/>
        </authorList>
    </citation>
    <scope>NUCLEOTIDE SEQUENCE</scope>
    <source>
        <strain evidence="1">CtGrV43</strain>
    </source>
</reference>
<protein>
    <recommendedName>
        <fullName evidence="2">HK97 gp10 family phage protein</fullName>
    </recommendedName>
</protein>